<accession>A0A8S4MLS2</accession>
<reference evidence="1" key="1">
    <citation type="submission" date="2022-01" db="EMBL/GenBank/DDBJ databases">
        <authorList>
            <person name="Braso-Vives M."/>
        </authorList>
    </citation>
    <scope>NUCLEOTIDE SEQUENCE</scope>
</reference>
<dbReference type="Proteomes" id="UP000838412">
    <property type="component" value="Unassembled WGS sequence"/>
</dbReference>
<evidence type="ECO:0000313" key="1">
    <source>
        <dbReference type="EMBL" id="CAH1276013.1"/>
    </source>
</evidence>
<dbReference type="AlphaFoldDB" id="A0A8S4MLS2"/>
<dbReference type="EMBL" id="CAKMNS010000057">
    <property type="protein sequence ID" value="CAH1276013.1"/>
    <property type="molecule type" value="Genomic_DNA"/>
</dbReference>
<proteinExistence type="predicted"/>
<gene>
    <name evidence="1" type="primary">Hypp9384</name>
    <name evidence="1" type="ORF">BLAG_LOCUS25777</name>
</gene>
<organism evidence="1 2">
    <name type="scientific">Branchiostoma lanceolatum</name>
    <name type="common">Common lancelet</name>
    <name type="synonym">Amphioxus lanceolatum</name>
    <dbReference type="NCBI Taxonomy" id="7740"/>
    <lineage>
        <taxon>Eukaryota</taxon>
        <taxon>Metazoa</taxon>
        <taxon>Chordata</taxon>
        <taxon>Cephalochordata</taxon>
        <taxon>Leptocardii</taxon>
        <taxon>Amphioxiformes</taxon>
        <taxon>Branchiostomatidae</taxon>
        <taxon>Branchiostoma</taxon>
    </lineage>
</organism>
<sequence>MAEKTQHFADIGNVRAFYEALSDIYGPTHRIQAPLRSSDGSQLLTDKLAILHRWSEHYGNLFGDRRQVQEESIMRIPQHEVRVELDNTPTQEEVKTAISKLKCHKAPGVDGIPAEVYKVGGDSLLERLTGLFATCWEKGVVPQDLRDAVIVSLYKNKGEKSDCSNYRGVTLLSIAGKILSRVVLDRHIPTVAEENLPENLPVRLKSQALLFVSLLSE</sequence>
<name>A0A8S4MLS2_BRALA</name>
<dbReference type="OrthoDB" id="410381at2759"/>
<dbReference type="PANTHER" id="PTHR19446">
    <property type="entry name" value="REVERSE TRANSCRIPTASES"/>
    <property type="match status" value="1"/>
</dbReference>
<comment type="caution">
    <text evidence="1">The sequence shown here is derived from an EMBL/GenBank/DDBJ whole genome shotgun (WGS) entry which is preliminary data.</text>
</comment>
<keyword evidence="2" id="KW-1185">Reference proteome</keyword>
<evidence type="ECO:0000313" key="2">
    <source>
        <dbReference type="Proteomes" id="UP000838412"/>
    </source>
</evidence>
<protein>
    <submittedName>
        <fullName evidence="1">Hypp9384 protein</fullName>
    </submittedName>
</protein>